<proteinExistence type="predicted"/>
<dbReference type="PROSITE" id="PS50887">
    <property type="entry name" value="GGDEF"/>
    <property type="match status" value="1"/>
</dbReference>
<name>A0ABM9FJS4_9VIBR</name>
<dbReference type="SMART" id="SM00448">
    <property type="entry name" value="REC"/>
    <property type="match status" value="1"/>
</dbReference>
<keyword evidence="8" id="KW-1185">Reference proteome</keyword>
<dbReference type="InterPro" id="IPR043128">
    <property type="entry name" value="Rev_trsase/Diguanyl_cyclase"/>
</dbReference>
<comment type="catalytic activity">
    <reaction evidence="2">
        <text>2 GTP = 3',3'-c-di-GMP + 2 diphosphate</text>
        <dbReference type="Rhea" id="RHEA:24898"/>
        <dbReference type="ChEBI" id="CHEBI:33019"/>
        <dbReference type="ChEBI" id="CHEBI:37565"/>
        <dbReference type="ChEBI" id="CHEBI:58805"/>
        <dbReference type="EC" id="2.7.7.65"/>
    </reaction>
</comment>
<sequence length="335" mass="37905">MKTGGVVMKSSGSSMRILLVDDVQLDRMQLAIRLKQLGHCVEAVSSGQEALDIYSQFDPELVLLDISMPEMDGFEVSQKIRKQYHEWVPIIFLSGHDEPSIIAKAIDVGGDDYLIKPVDKLVLNSKLIAMQRIANMRRELKHATVKLEELNKVLQQQANEDGLTQVFNRRFMDDKLKEMISLHGRYQFPITMILLDVDHFKPFNDNYGHIEGDKCLITLAQMVNELFSRTGEYVGRYGGEEFVVLIGHADIEQAQIAAQRIQQEVENIHYPHAYSQTTDHVTVSQGVITFIPKGNESIVSIYCLADEALYQAKHQGRNRFIVADVTDKLLSLSAT</sequence>
<evidence type="ECO:0000256" key="4">
    <source>
        <dbReference type="SAM" id="Coils"/>
    </source>
</evidence>
<reference evidence="7" key="1">
    <citation type="submission" date="2022-06" db="EMBL/GenBank/DDBJ databases">
        <authorList>
            <person name="Goudenege D."/>
            <person name="Le Roux F."/>
        </authorList>
    </citation>
    <scope>NUCLEOTIDE SEQUENCE</scope>
    <source>
        <strain evidence="7">12-063</strain>
    </source>
</reference>
<evidence type="ECO:0000256" key="2">
    <source>
        <dbReference type="ARBA" id="ARBA00034247"/>
    </source>
</evidence>
<dbReference type="InterPro" id="IPR001789">
    <property type="entry name" value="Sig_transdc_resp-reg_receiver"/>
</dbReference>
<dbReference type="Pfam" id="PF00072">
    <property type="entry name" value="Response_reg"/>
    <property type="match status" value="1"/>
</dbReference>
<dbReference type="PROSITE" id="PS50110">
    <property type="entry name" value="RESPONSE_REGULATORY"/>
    <property type="match status" value="1"/>
</dbReference>
<evidence type="ECO:0000313" key="8">
    <source>
        <dbReference type="Proteomes" id="UP001152658"/>
    </source>
</evidence>
<dbReference type="Proteomes" id="UP001152658">
    <property type="component" value="Unassembled WGS sequence"/>
</dbReference>
<organism evidence="7 8">
    <name type="scientific">Vibrio aestuarianus</name>
    <dbReference type="NCBI Taxonomy" id="28171"/>
    <lineage>
        <taxon>Bacteria</taxon>
        <taxon>Pseudomonadati</taxon>
        <taxon>Pseudomonadota</taxon>
        <taxon>Gammaproteobacteria</taxon>
        <taxon>Vibrionales</taxon>
        <taxon>Vibrionaceae</taxon>
        <taxon>Vibrio</taxon>
    </lineage>
</organism>
<comment type="caution">
    <text evidence="7">The sequence shown here is derived from an EMBL/GenBank/DDBJ whole genome shotgun (WGS) entry which is preliminary data.</text>
</comment>
<dbReference type="PANTHER" id="PTHR45138">
    <property type="entry name" value="REGULATORY COMPONENTS OF SENSORY TRANSDUCTION SYSTEM"/>
    <property type="match status" value="1"/>
</dbReference>
<dbReference type="SUPFAM" id="SSF55073">
    <property type="entry name" value="Nucleotide cyclase"/>
    <property type="match status" value="1"/>
</dbReference>
<feature type="coiled-coil region" evidence="4">
    <location>
        <begin position="133"/>
        <end position="160"/>
    </location>
</feature>
<evidence type="ECO:0000259" key="6">
    <source>
        <dbReference type="PROSITE" id="PS50887"/>
    </source>
</evidence>
<dbReference type="PANTHER" id="PTHR45138:SF9">
    <property type="entry name" value="DIGUANYLATE CYCLASE DGCM-RELATED"/>
    <property type="match status" value="1"/>
</dbReference>
<dbReference type="EC" id="2.7.7.65" evidence="1"/>
<feature type="domain" description="GGDEF" evidence="6">
    <location>
        <begin position="188"/>
        <end position="325"/>
    </location>
</feature>
<keyword evidence="4" id="KW-0175">Coiled coil</keyword>
<dbReference type="Gene3D" id="3.30.70.270">
    <property type="match status" value="1"/>
</dbReference>
<dbReference type="SUPFAM" id="SSF52172">
    <property type="entry name" value="CheY-like"/>
    <property type="match status" value="1"/>
</dbReference>
<feature type="domain" description="Response regulatory" evidence="5">
    <location>
        <begin position="16"/>
        <end position="131"/>
    </location>
</feature>
<evidence type="ECO:0000259" key="5">
    <source>
        <dbReference type="PROSITE" id="PS50110"/>
    </source>
</evidence>
<dbReference type="InterPro" id="IPR011006">
    <property type="entry name" value="CheY-like_superfamily"/>
</dbReference>
<dbReference type="InterPro" id="IPR000160">
    <property type="entry name" value="GGDEF_dom"/>
</dbReference>
<evidence type="ECO:0000313" key="7">
    <source>
        <dbReference type="EMBL" id="CAH8200404.1"/>
    </source>
</evidence>
<dbReference type="Gene3D" id="3.40.50.2300">
    <property type="match status" value="1"/>
</dbReference>
<evidence type="ECO:0000256" key="3">
    <source>
        <dbReference type="PROSITE-ProRule" id="PRU00169"/>
    </source>
</evidence>
<keyword evidence="3" id="KW-0597">Phosphoprotein</keyword>
<dbReference type="CDD" id="cd17546">
    <property type="entry name" value="REC_hyHK_CKI1_RcsC-like"/>
    <property type="match status" value="1"/>
</dbReference>
<dbReference type="InterPro" id="IPR029787">
    <property type="entry name" value="Nucleotide_cyclase"/>
</dbReference>
<dbReference type="CDD" id="cd01949">
    <property type="entry name" value="GGDEF"/>
    <property type="match status" value="1"/>
</dbReference>
<dbReference type="SMART" id="SM00267">
    <property type="entry name" value="GGDEF"/>
    <property type="match status" value="1"/>
</dbReference>
<accession>A0ABM9FJS4</accession>
<dbReference type="Pfam" id="PF00990">
    <property type="entry name" value="GGDEF"/>
    <property type="match status" value="1"/>
</dbReference>
<protein>
    <recommendedName>
        <fullName evidence="1">diguanylate cyclase</fullName>
        <ecNumber evidence="1">2.7.7.65</ecNumber>
    </recommendedName>
</protein>
<dbReference type="EMBL" id="CALYLK010000002">
    <property type="protein sequence ID" value="CAH8200404.1"/>
    <property type="molecule type" value="Genomic_DNA"/>
</dbReference>
<feature type="modified residue" description="4-aspartylphosphate" evidence="3">
    <location>
        <position position="65"/>
    </location>
</feature>
<gene>
    <name evidence="7" type="ORF">VAE063_1010388</name>
</gene>
<dbReference type="InterPro" id="IPR050469">
    <property type="entry name" value="Diguanylate_Cyclase"/>
</dbReference>
<evidence type="ECO:0000256" key="1">
    <source>
        <dbReference type="ARBA" id="ARBA00012528"/>
    </source>
</evidence>
<dbReference type="NCBIfam" id="TIGR00254">
    <property type="entry name" value="GGDEF"/>
    <property type="match status" value="1"/>
</dbReference>